<name>A0A1H9Z7I8_9GAMM</name>
<sequence>MLTTSTTYHQHHFGTIALIGHPRLAAALSTHRQLHDWLTVEGYDVLVEETLAPKLQLQAMKCASLDEIGKLADLAVVIGGDGNLLRAARILANYDINVIGVNRGNLGFLTDIDPDEAVTQLKRVLMGDYISENRFLLDVEIKIKSSKKNKNNQQIKSHKEDHEKTTSYRSNAINELVLHPRKIAHMIDFEVYIDDQFAFSHRADGLIIATPTGSTAYSLSAGGPILTPDLNALLLVPMFPHRLTARPLVVSGNSQIKLKFPNIKNKLEVNCDSQVALMVQPGDEVLVRKAEQMLKLIHPIGYSYFNTLSNKLNWAK</sequence>
<dbReference type="OrthoDB" id="9774737at2"/>
<dbReference type="GO" id="GO:0005737">
    <property type="term" value="C:cytoplasm"/>
    <property type="evidence" value="ECO:0007669"/>
    <property type="project" value="UniProtKB-SubCell"/>
</dbReference>
<keyword evidence="6 9" id="KW-0521">NADP</keyword>
<evidence type="ECO:0000256" key="2">
    <source>
        <dbReference type="ARBA" id="ARBA00022679"/>
    </source>
</evidence>
<feature type="binding site" evidence="9">
    <location>
        <begin position="174"/>
        <end position="175"/>
    </location>
    <ligand>
        <name>NAD(+)</name>
        <dbReference type="ChEBI" id="CHEBI:57540"/>
    </ligand>
</feature>
<evidence type="ECO:0000256" key="9">
    <source>
        <dbReference type="HAMAP-Rule" id="MF_00361"/>
    </source>
</evidence>
<dbReference type="RefSeq" id="WP_093317490.1">
    <property type="nucleotide sequence ID" value="NZ_FOHV01000003.1"/>
</dbReference>
<dbReference type="Proteomes" id="UP000242642">
    <property type="component" value="Unassembled WGS sequence"/>
</dbReference>
<dbReference type="InterPro" id="IPR002504">
    <property type="entry name" value="NADK"/>
</dbReference>
<organism evidence="10 11">
    <name type="scientific">Thorsellia anophelis DSM 18579</name>
    <dbReference type="NCBI Taxonomy" id="1123402"/>
    <lineage>
        <taxon>Bacteria</taxon>
        <taxon>Pseudomonadati</taxon>
        <taxon>Pseudomonadota</taxon>
        <taxon>Gammaproteobacteria</taxon>
        <taxon>Enterobacterales</taxon>
        <taxon>Thorselliaceae</taxon>
        <taxon>Thorsellia</taxon>
    </lineage>
</organism>
<dbReference type="EMBL" id="FOHV01000003">
    <property type="protein sequence ID" value="SES77516.1"/>
    <property type="molecule type" value="Genomic_DNA"/>
</dbReference>
<keyword evidence="4 9" id="KW-0418">Kinase</keyword>
<feature type="binding site" evidence="9">
    <location>
        <begin position="215"/>
        <end position="220"/>
    </location>
    <ligand>
        <name>NAD(+)</name>
        <dbReference type="ChEBI" id="CHEBI:57540"/>
    </ligand>
</feature>
<evidence type="ECO:0000256" key="1">
    <source>
        <dbReference type="ARBA" id="ARBA00022490"/>
    </source>
</evidence>
<keyword evidence="2 9" id="KW-0808">Transferase</keyword>
<keyword evidence="7 9" id="KW-0520">NAD</keyword>
<accession>A0A1H9Z7I8</accession>
<dbReference type="STRING" id="1123402.SAMN02583745_00459"/>
<dbReference type="PANTHER" id="PTHR20275:SF0">
    <property type="entry name" value="NAD KINASE"/>
    <property type="match status" value="1"/>
</dbReference>
<dbReference type="GO" id="GO:0003951">
    <property type="term" value="F:NAD+ kinase activity"/>
    <property type="evidence" value="ECO:0007669"/>
    <property type="project" value="UniProtKB-UniRule"/>
</dbReference>
<evidence type="ECO:0000256" key="4">
    <source>
        <dbReference type="ARBA" id="ARBA00022777"/>
    </source>
</evidence>
<evidence type="ECO:0000256" key="6">
    <source>
        <dbReference type="ARBA" id="ARBA00022857"/>
    </source>
</evidence>
<keyword evidence="3 9" id="KW-0547">Nucleotide-binding</keyword>
<feature type="binding site" evidence="9">
    <location>
        <position position="185"/>
    </location>
    <ligand>
        <name>NAD(+)</name>
        <dbReference type="ChEBI" id="CHEBI:57540"/>
    </ligand>
</feature>
<keyword evidence="1 9" id="KW-0963">Cytoplasm</keyword>
<dbReference type="Pfam" id="PF20143">
    <property type="entry name" value="NAD_kinase_C"/>
    <property type="match status" value="1"/>
</dbReference>
<dbReference type="NCBIfam" id="NF002893">
    <property type="entry name" value="PRK03378.1"/>
    <property type="match status" value="1"/>
</dbReference>
<dbReference type="Pfam" id="PF01513">
    <property type="entry name" value="NAD_kinase"/>
    <property type="match status" value="1"/>
</dbReference>
<dbReference type="GO" id="GO:0005524">
    <property type="term" value="F:ATP binding"/>
    <property type="evidence" value="ECO:0007669"/>
    <property type="project" value="UniProtKB-KW"/>
</dbReference>
<evidence type="ECO:0000256" key="5">
    <source>
        <dbReference type="ARBA" id="ARBA00022840"/>
    </source>
</evidence>
<comment type="function">
    <text evidence="9">Involved in the regulation of the intracellular balance of NAD and NADP, and is a key enzyme in the biosynthesis of NADP. Catalyzes specifically the phosphorylation on 2'-hydroxyl of the adenosine moiety of NAD to yield NADP.</text>
</comment>
<feature type="binding site" evidence="9">
    <location>
        <begin position="81"/>
        <end position="82"/>
    </location>
    <ligand>
        <name>NAD(+)</name>
        <dbReference type="ChEBI" id="CHEBI:57540"/>
    </ligand>
</feature>
<comment type="similarity">
    <text evidence="9">Belongs to the NAD kinase family.</text>
</comment>
<gene>
    <name evidence="9" type="primary">nadK</name>
    <name evidence="10" type="ORF">SAMN02583745_00459</name>
</gene>
<dbReference type="SUPFAM" id="SSF111331">
    <property type="entry name" value="NAD kinase/diacylglycerol kinase-like"/>
    <property type="match status" value="1"/>
</dbReference>
<reference evidence="11" key="1">
    <citation type="submission" date="2016-10" db="EMBL/GenBank/DDBJ databases">
        <authorList>
            <person name="Varghese N."/>
            <person name="Submissions S."/>
        </authorList>
    </citation>
    <scope>NUCLEOTIDE SEQUENCE [LARGE SCALE GENOMIC DNA]</scope>
    <source>
        <strain evidence="11">DSM 18579</strain>
    </source>
</reference>
<dbReference type="InterPro" id="IPR017438">
    <property type="entry name" value="ATP-NAD_kinase_N"/>
</dbReference>
<dbReference type="AlphaFoldDB" id="A0A1H9Z7I8"/>
<protein>
    <recommendedName>
        <fullName evidence="9">NAD kinase</fullName>
        <ecNumber evidence="9">2.7.1.23</ecNumber>
    </recommendedName>
    <alternativeName>
        <fullName evidence="9">ATP-dependent NAD kinase</fullName>
    </alternativeName>
</protein>
<dbReference type="GO" id="GO:0019674">
    <property type="term" value="P:NAD+ metabolic process"/>
    <property type="evidence" value="ECO:0007669"/>
    <property type="project" value="InterPro"/>
</dbReference>
<dbReference type="GO" id="GO:0046872">
    <property type="term" value="F:metal ion binding"/>
    <property type="evidence" value="ECO:0007669"/>
    <property type="project" value="UniProtKB-UniRule"/>
</dbReference>
<dbReference type="PANTHER" id="PTHR20275">
    <property type="entry name" value="NAD KINASE"/>
    <property type="match status" value="1"/>
</dbReference>
<dbReference type="InterPro" id="IPR017437">
    <property type="entry name" value="ATP-NAD_kinase_PpnK-typ_C"/>
</dbReference>
<comment type="subcellular location">
    <subcellularLocation>
        <location evidence="9">Cytoplasm</location>
    </subcellularLocation>
</comment>
<evidence type="ECO:0000256" key="8">
    <source>
        <dbReference type="ARBA" id="ARBA00047925"/>
    </source>
</evidence>
<dbReference type="InterPro" id="IPR016064">
    <property type="entry name" value="NAD/diacylglycerol_kinase_sf"/>
</dbReference>
<dbReference type="GO" id="GO:0051287">
    <property type="term" value="F:NAD binding"/>
    <property type="evidence" value="ECO:0007669"/>
    <property type="project" value="UniProtKB-ARBA"/>
</dbReference>
<evidence type="ECO:0000313" key="11">
    <source>
        <dbReference type="Proteomes" id="UP000242642"/>
    </source>
</evidence>
<keyword evidence="11" id="KW-1185">Reference proteome</keyword>
<keyword evidence="5 9" id="KW-0067">ATP-binding</keyword>
<dbReference type="NCBIfam" id="NF002306">
    <property type="entry name" value="PRK01231.1"/>
    <property type="match status" value="1"/>
</dbReference>
<comment type="caution">
    <text evidence="9">Lacks conserved residue(s) required for the propagation of feature annotation.</text>
</comment>
<dbReference type="Gene3D" id="2.60.200.30">
    <property type="entry name" value="Probable inorganic polyphosphate/atp-NAD kinase, domain 2"/>
    <property type="match status" value="1"/>
</dbReference>
<dbReference type="HAMAP" id="MF_00361">
    <property type="entry name" value="NAD_kinase"/>
    <property type="match status" value="1"/>
</dbReference>
<feature type="binding site" evidence="9">
    <location>
        <position position="202"/>
    </location>
    <ligand>
        <name>NAD(+)</name>
        <dbReference type="ChEBI" id="CHEBI:57540"/>
    </ligand>
</feature>
<evidence type="ECO:0000313" key="10">
    <source>
        <dbReference type="EMBL" id="SES77516.1"/>
    </source>
</evidence>
<proteinExistence type="inferred from homology"/>
<feature type="binding site" evidence="9">
    <location>
        <position position="204"/>
    </location>
    <ligand>
        <name>NAD(+)</name>
        <dbReference type="ChEBI" id="CHEBI:57540"/>
    </ligand>
</feature>
<comment type="cofactor">
    <cofactor evidence="9">
        <name>a divalent metal cation</name>
        <dbReference type="ChEBI" id="CHEBI:60240"/>
    </cofactor>
</comment>
<dbReference type="Gene3D" id="3.40.50.10330">
    <property type="entry name" value="Probable inorganic polyphosphate/atp-NAD kinase, domain 1"/>
    <property type="match status" value="1"/>
</dbReference>
<feature type="active site" description="Proton acceptor" evidence="9">
    <location>
        <position position="81"/>
    </location>
</feature>
<feature type="binding site" evidence="9">
    <location>
        <position position="274"/>
    </location>
    <ligand>
        <name>NAD(+)</name>
        <dbReference type="ChEBI" id="CHEBI:57540"/>
    </ligand>
</feature>
<dbReference type="FunFam" id="2.60.200.30:FF:000001">
    <property type="entry name" value="NAD kinase"/>
    <property type="match status" value="1"/>
</dbReference>
<feature type="binding site" evidence="9">
    <location>
        <position position="86"/>
    </location>
    <ligand>
        <name>NAD(+)</name>
        <dbReference type="ChEBI" id="CHEBI:57540"/>
    </ligand>
</feature>
<evidence type="ECO:0000256" key="3">
    <source>
        <dbReference type="ARBA" id="ARBA00022741"/>
    </source>
</evidence>
<dbReference type="GO" id="GO:0006741">
    <property type="term" value="P:NADP+ biosynthetic process"/>
    <property type="evidence" value="ECO:0007669"/>
    <property type="project" value="UniProtKB-UniRule"/>
</dbReference>
<evidence type="ECO:0000256" key="7">
    <source>
        <dbReference type="ARBA" id="ARBA00023027"/>
    </source>
</evidence>
<comment type="catalytic activity">
    <reaction evidence="8 9">
        <text>NAD(+) + ATP = ADP + NADP(+) + H(+)</text>
        <dbReference type="Rhea" id="RHEA:18629"/>
        <dbReference type="ChEBI" id="CHEBI:15378"/>
        <dbReference type="ChEBI" id="CHEBI:30616"/>
        <dbReference type="ChEBI" id="CHEBI:57540"/>
        <dbReference type="ChEBI" id="CHEBI:58349"/>
        <dbReference type="ChEBI" id="CHEBI:456216"/>
        <dbReference type="EC" id="2.7.1.23"/>
    </reaction>
</comment>
<dbReference type="EC" id="2.7.1.23" evidence="9"/>